<proteinExistence type="predicted"/>
<dbReference type="AlphaFoldDB" id="A0A433JIY5"/>
<gene>
    <name evidence="2" type="ORF">EKM59_06955</name>
</gene>
<evidence type="ECO:0000256" key="1">
    <source>
        <dbReference type="SAM" id="MobiDB-lite"/>
    </source>
</evidence>
<keyword evidence="3" id="KW-1185">Reference proteome</keyword>
<dbReference type="EMBL" id="RZGR01000018">
    <property type="protein sequence ID" value="RUQ85267.1"/>
    <property type="molecule type" value="Genomic_DNA"/>
</dbReference>
<organism evidence="2 3">
    <name type="scientific">Legionella septentrionalis</name>
    <dbReference type="NCBI Taxonomy" id="2498109"/>
    <lineage>
        <taxon>Bacteria</taxon>
        <taxon>Pseudomonadati</taxon>
        <taxon>Pseudomonadota</taxon>
        <taxon>Gammaproteobacteria</taxon>
        <taxon>Legionellales</taxon>
        <taxon>Legionellaceae</taxon>
        <taxon>Legionella</taxon>
    </lineage>
</organism>
<protein>
    <submittedName>
        <fullName evidence="2">DUF3883 domain-containing protein</fullName>
    </submittedName>
</protein>
<dbReference type="InterPro" id="IPR011990">
    <property type="entry name" value="TPR-like_helical_dom_sf"/>
</dbReference>
<sequence length="615" mass="69626">MINSTLIDEALSKSDKKELDLLATHHSPEALQKILTTKWVLHNANLKNSRLYLVGLMLFFGTYLKKDIPLALSFLRLAASRMDRAAINALGIIYKENLHGDPHAPHLKIAKILLADGAALKDSLAILHLIMMHQKHGSIAITDEDIQESVQYTGFEIKTFKSYIANQELTPMEADSVRDLHDLTLDTLVYDPKSSLLSTMKEDAFKDLEMRAREKAASDLFNLGLAYEHGLAPLDKPVEVDLKKKNACAKYLAAFMANPHYSLAKEYADRLLEEHKQSAGTSKNASPIKLAVPVKSNARRHKYLVTDSPETSTDDNATDANTKAQAQVTPPLQQVSLRQEQSLEISESLSPHFSGPHPLTHKRKRDFPAEESNAKVFLQTANEPPTPAQPPEQVIRTKLREFIPAIEPRDMDYQSIQFFKKERQRRDSPAASKQSPRKSNIEHNEEKSSQTEIEQTSFSEEALKKIGRWGEEHVFHLLQKYYQTVYPNHVFTLTTRGFALTDASNNKNKIEIIWYNKDAESYKSKDFGVEITINGAITEKQRLEVKTTTAHAEHYATISNGEFQKIIRYQQKSKPYSIFRVYGAGNPQHVKVEVIDNILERITAGEFPLSLNIKF</sequence>
<dbReference type="Gene3D" id="1.25.40.10">
    <property type="entry name" value="Tetratricopeptide repeat domain"/>
    <property type="match status" value="1"/>
</dbReference>
<dbReference type="Proteomes" id="UP000288012">
    <property type="component" value="Unassembled WGS sequence"/>
</dbReference>
<reference evidence="2 3" key="1">
    <citation type="submission" date="2018-12" db="EMBL/GenBank/DDBJ databases">
        <title>Legionella sp,whole genome shotgun sequence.</title>
        <authorList>
            <person name="Wu H."/>
        </authorList>
    </citation>
    <scope>NUCLEOTIDE SEQUENCE [LARGE SCALE GENOMIC DNA]</scope>
    <source>
        <strain evidence="3">km714</strain>
    </source>
</reference>
<evidence type="ECO:0000313" key="2">
    <source>
        <dbReference type="EMBL" id="RUQ85267.1"/>
    </source>
</evidence>
<accession>A0A433JIY5</accession>
<feature type="compositionally biased region" description="Polar residues" evidence="1">
    <location>
        <begin position="323"/>
        <end position="334"/>
    </location>
</feature>
<feature type="region of interest" description="Disordered" evidence="1">
    <location>
        <begin position="299"/>
        <end position="334"/>
    </location>
</feature>
<name>A0A433JIY5_9GAMM</name>
<feature type="compositionally biased region" description="Basic and acidic residues" evidence="1">
    <location>
        <begin position="439"/>
        <end position="449"/>
    </location>
</feature>
<feature type="region of interest" description="Disordered" evidence="1">
    <location>
        <begin position="420"/>
        <end position="456"/>
    </location>
</feature>
<evidence type="ECO:0000313" key="3">
    <source>
        <dbReference type="Proteomes" id="UP000288012"/>
    </source>
</evidence>
<comment type="caution">
    <text evidence="2">The sequence shown here is derived from an EMBL/GenBank/DDBJ whole genome shotgun (WGS) entry which is preliminary data.</text>
</comment>
<dbReference type="RefSeq" id="WP_127032656.1">
    <property type="nucleotide sequence ID" value="NZ_RZGR01000018.1"/>
</dbReference>